<feature type="domain" description="ORC6 first cyclin-like" evidence="7">
    <location>
        <begin position="10"/>
        <end position="94"/>
    </location>
</feature>
<comment type="similarity">
    <text evidence="2">Belongs to the ORC6 family.</text>
</comment>
<gene>
    <name evidence="8" type="ORF">FIESC28_06488</name>
</gene>
<accession>A0A366RJK2</accession>
<evidence type="ECO:0000256" key="6">
    <source>
        <dbReference type="SAM" id="MobiDB-lite"/>
    </source>
</evidence>
<protein>
    <recommendedName>
        <fullName evidence="7">ORC6 first cyclin-like domain-containing protein</fullName>
    </recommendedName>
</protein>
<dbReference type="GeneID" id="41995928"/>
<dbReference type="GO" id="GO:0005664">
    <property type="term" value="C:nuclear origin of replication recognition complex"/>
    <property type="evidence" value="ECO:0007669"/>
    <property type="project" value="InterPro"/>
</dbReference>
<evidence type="ECO:0000313" key="9">
    <source>
        <dbReference type="Proteomes" id="UP000253153"/>
    </source>
</evidence>
<evidence type="ECO:0000313" key="8">
    <source>
        <dbReference type="EMBL" id="RBR17331.1"/>
    </source>
</evidence>
<keyword evidence="4" id="KW-0238">DNA-binding</keyword>
<comment type="caution">
    <text evidence="8">The sequence shown here is derived from an EMBL/GenBank/DDBJ whole genome shotgun (WGS) entry which is preliminary data.</text>
</comment>
<keyword evidence="5" id="KW-0539">Nucleus</keyword>
<reference evidence="8 9" key="1">
    <citation type="submission" date="2018-06" db="EMBL/GenBank/DDBJ databases">
        <title>Fusarium incarnatum-equiseti species complex species 28.</title>
        <authorList>
            <person name="Gardiner D.M."/>
        </authorList>
    </citation>
    <scope>NUCLEOTIDE SEQUENCE [LARGE SCALE GENOMIC DNA]</scope>
    <source>
        <strain evidence="8 9">FIESC_28</strain>
    </source>
</reference>
<keyword evidence="9" id="KW-1185">Reference proteome</keyword>
<dbReference type="GO" id="GO:0006260">
    <property type="term" value="P:DNA replication"/>
    <property type="evidence" value="ECO:0007669"/>
    <property type="project" value="UniProtKB-KW"/>
</dbReference>
<sequence length="382" mass="42788">MSRQIEQALLSLMPTYGSDLPSSLVELAGSLLAQSRHRASTLKTEEEIARTYACANIACDRLKITLDLPPIEPRPPIPPRIYNRLYTHLDNILPNGASTPGRTTTGRRTPGSRFRDAINSPADGSRPLPSRGTPTKEQSLAPFRTPSKGASGTPTKSTAKKQAFRGDNLHPWIQPVTRWLCEETDHKKLAPTILAGMESIVTPGDRRTEDEWVLQNITALYAAIYFYVTMRVKAVVSGEGIDREGYVPLRKEILALLSRARQEVTVRNLSEGDAWEGWANIKSKDFDDAVAKVTQQQWLTSDWYQGIADVVRLTQKGHLEDVAMHDEETMPKVQVKKADTMFQDKYDFLSDSKRAEYMHWEKDIYAKIALSTTGAAMEVDTQ</sequence>
<feature type="compositionally biased region" description="Low complexity" evidence="6">
    <location>
        <begin position="98"/>
        <end position="112"/>
    </location>
</feature>
<evidence type="ECO:0000256" key="2">
    <source>
        <dbReference type="ARBA" id="ARBA00010840"/>
    </source>
</evidence>
<name>A0A366RJK2_9HYPO</name>
<comment type="subcellular location">
    <subcellularLocation>
        <location evidence="1">Nucleus</location>
    </subcellularLocation>
</comment>
<dbReference type="OrthoDB" id="5367324at2759"/>
<dbReference type="InterPro" id="IPR008721">
    <property type="entry name" value="ORC6_cyclin_first"/>
</dbReference>
<evidence type="ECO:0000256" key="5">
    <source>
        <dbReference type="ARBA" id="ARBA00023242"/>
    </source>
</evidence>
<evidence type="ECO:0000259" key="7">
    <source>
        <dbReference type="Pfam" id="PF05460"/>
    </source>
</evidence>
<dbReference type="EMBL" id="QKXC01000133">
    <property type="protein sequence ID" value="RBR17331.1"/>
    <property type="molecule type" value="Genomic_DNA"/>
</dbReference>
<feature type="compositionally biased region" description="Polar residues" evidence="6">
    <location>
        <begin position="148"/>
        <end position="157"/>
    </location>
</feature>
<dbReference type="Pfam" id="PF05460">
    <property type="entry name" value="ORC6"/>
    <property type="match status" value="1"/>
</dbReference>
<evidence type="ECO:0000256" key="1">
    <source>
        <dbReference type="ARBA" id="ARBA00004123"/>
    </source>
</evidence>
<dbReference type="Proteomes" id="UP000253153">
    <property type="component" value="Unassembled WGS sequence"/>
</dbReference>
<keyword evidence="3" id="KW-0235">DNA replication</keyword>
<dbReference type="GO" id="GO:0003677">
    <property type="term" value="F:DNA binding"/>
    <property type="evidence" value="ECO:0007669"/>
    <property type="project" value="UniProtKB-KW"/>
</dbReference>
<organism evidence="8 9">
    <name type="scientific">Fusarium coffeatum</name>
    <dbReference type="NCBI Taxonomy" id="231269"/>
    <lineage>
        <taxon>Eukaryota</taxon>
        <taxon>Fungi</taxon>
        <taxon>Dikarya</taxon>
        <taxon>Ascomycota</taxon>
        <taxon>Pezizomycotina</taxon>
        <taxon>Sordariomycetes</taxon>
        <taxon>Hypocreomycetidae</taxon>
        <taxon>Hypocreales</taxon>
        <taxon>Nectriaceae</taxon>
        <taxon>Fusarium</taxon>
        <taxon>Fusarium incarnatum-equiseti species complex</taxon>
    </lineage>
</organism>
<evidence type="ECO:0000256" key="3">
    <source>
        <dbReference type="ARBA" id="ARBA00022705"/>
    </source>
</evidence>
<proteinExistence type="inferred from homology"/>
<dbReference type="AlphaFoldDB" id="A0A366RJK2"/>
<feature type="region of interest" description="Disordered" evidence="6">
    <location>
        <begin position="92"/>
        <end position="166"/>
    </location>
</feature>
<evidence type="ECO:0000256" key="4">
    <source>
        <dbReference type="ARBA" id="ARBA00023125"/>
    </source>
</evidence>
<dbReference type="RefSeq" id="XP_031015317.1">
    <property type="nucleotide sequence ID" value="XM_031160632.1"/>
</dbReference>